<dbReference type="GO" id="GO:0016787">
    <property type="term" value="F:hydrolase activity"/>
    <property type="evidence" value="ECO:0007669"/>
    <property type="project" value="UniProtKB-KW"/>
</dbReference>
<evidence type="ECO:0000313" key="3">
    <source>
        <dbReference type="EMBL" id="WKD48272.1"/>
    </source>
</evidence>
<dbReference type="InterPro" id="IPR029058">
    <property type="entry name" value="AB_hydrolase_fold"/>
</dbReference>
<sequence length="315" mass="34640">MPTLDPTLAEWLPKIHTLAEQAKAAGIEPTPISAREGLASLTRQFVDAGPDMTIKDFVIPGGAYQVPVRTFLPQQASGGPVIVYVHGGGHMAGSVTVYDPICRRIAEICQRCVVSVEYRRSPENPYPAGLADLNQVLENFAPTLSNRDIAHNSQVILMGDSAGGALCATLCARYQHRADSPILGQILVYPSLDYTMGHQSYTENGRGHLLEVEKIRWYFQNYFSRGEERVQASPLSMPVSVGLPPTLVFTAQFDPLRDEGHAYVEKLRAAGAQAWLHNFDDMIHAFLNLEQLAPSACSTLYQRTADFITQLLSDQ</sequence>
<keyword evidence="4" id="KW-1185">Reference proteome</keyword>
<dbReference type="SUPFAM" id="SSF53474">
    <property type="entry name" value="alpha/beta-Hydrolases"/>
    <property type="match status" value="1"/>
</dbReference>
<organism evidence="3 4">
    <name type="scientific">Microbulbifer spongiae</name>
    <dbReference type="NCBI Taxonomy" id="2944933"/>
    <lineage>
        <taxon>Bacteria</taxon>
        <taxon>Pseudomonadati</taxon>
        <taxon>Pseudomonadota</taxon>
        <taxon>Gammaproteobacteria</taxon>
        <taxon>Cellvibrionales</taxon>
        <taxon>Microbulbiferaceae</taxon>
        <taxon>Microbulbifer</taxon>
    </lineage>
</organism>
<dbReference type="RefSeq" id="WP_301413954.1">
    <property type="nucleotide sequence ID" value="NZ_CP098023.1"/>
</dbReference>
<proteinExistence type="predicted"/>
<dbReference type="Gene3D" id="3.40.50.1820">
    <property type="entry name" value="alpha/beta hydrolase"/>
    <property type="match status" value="1"/>
</dbReference>
<name>A0ABY9E7F3_9GAMM</name>
<reference evidence="3 4" key="1">
    <citation type="submission" date="2022-05" db="EMBL/GenBank/DDBJ databases">
        <title>Microbulbifer sp. nov., isolated from sponge.</title>
        <authorList>
            <person name="Gao L."/>
        </authorList>
    </citation>
    <scope>NUCLEOTIDE SEQUENCE [LARGE SCALE GENOMIC DNA]</scope>
    <source>
        <strain evidence="3 4">MI-G</strain>
    </source>
</reference>
<protein>
    <submittedName>
        <fullName evidence="3">Alpha/beta hydrolase</fullName>
    </submittedName>
</protein>
<dbReference type="Proteomes" id="UP001321520">
    <property type="component" value="Chromosome"/>
</dbReference>
<dbReference type="InterPro" id="IPR013094">
    <property type="entry name" value="AB_hydrolase_3"/>
</dbReference>
<dbReference type="PANTHER" id="PTHR48081">
    <property type="entry name" value="AB HYDROLASE SUPERFAMILY PROTEIN C4A8.06C"/>
    <property type="match status" value="1"/>
</dbReference>
<keyword evidence="1 3" id="KW-0378">Hydrolase</keyword>
<accession>A0ABY9E7F3</accession>
<dbReference type="EMBL" id="CP098023">
    <property type="protein sequence ID" value="WKD48272.1"/>
    <property type="molecule type" value="Genomic_DNA"/>
</dbReference>
<evidence type="ECO:0000259" key="2">
    <source>
        <dbReference type="Pfam" id="PF07859"/>
    </source>
</evidence>
<feature type="domain" description="Alpha/beta hydrolase fold-3" evidence="2">
    <location>
        <begin position="82"/>
        <end position="287"/>
    </location>
</feature>
<evidence type="ECO:0000256" key="1">
    <source>
        <dbReference type="ARBA" id="ARBA00022801"/>
    </source>
</evidence>
<gene>
    <name evidence="3" type="ORF">M8T91_10010</name>
</gene>
<evidence type="ECO:0000313" key="4">
    <source>
        <dbReference type="Proteomes" id="UP001321520"/>
    </source>
</evidence>
<dbReference type="Pfam" id="PF07859">
    <property type="entry name" value="Abhydrolase_3"/>
    <property type="match status" value="1"/>
</dbReference>
<dbReference type="InterPro" id="IPR050300">
    <property type="entry name" value="GDXG_lipolytic_enzyme"/>
</dbReference>
<dbReference type="PANTHER" id="PTHR48081:SF8">
    <property type="entry name" value="ALPHA_BETA HYDROLASE FOLD-3 DOMAIN-CONTAINING PROTEIN-RELATED"/>
    <property type="match status" value="1"/>
</dbReference>